<name>A0AAE0F2E2_9CHLO</name>
<evidence type="ECO:0000313" key="3">
    <source>
        <dbReference type="EMBL" id="KAK3247825.1"/>
    </source>
</evidence>
<feature type="compositionally biased region" description="Acidic residues" evidence="1">
    <location>
        <begin position="266"/>
        <end position="292"/>
    </location>
</feature>
<feature type="signal peptide" evidence="2">
    <location>
        <begin position="1"/>
        <end position="22"/>
    </location>
</feature>
<feature type="region of interest" description="Disordered" evidence="1">
    <location>
        <begin position="124"/>
        <end position="146"/>
    </location>
</feature>
<reference evidence="3 4" key="1">
    <citation type="journal article" date="2015" name="Genome Biol. Evol.">
        <title>Comparative Genomics of a Bacterivorous Green Alga Reveals Evolutionary Causalities and Consequences of Phago-Mixotrophic Mode of Nutrition.</title>
        <authorList>
            <person name="Burns J.A."/>
            <person name="Paasch A."/>
            <person name="Narechania A."/>
            <person name="Kim E."/>
        </authorList>
    </citation>
    <scope>NUCLEOTIDE SEQUENCE [LARGE SCALE GENOMIC DNA]</scope>
    <source>
        <strain evidence="3 4">PLY_AMNH</strain>
    </source>
</reference>
<dbReference type="Proteomes" id="UP001190700">
    <property type="component" value="Unassembled WGS sequence"/>
</dbReference>
<dbReference type="AlphaFoldDB" id="A0AAE0F2E2"/>
<feature type="region of interest" description="Disordered" evidence="1">
    <location>
        <begin position="166"/>
        <end position="193"/>
    </location>
</feature>
<protein>
    <submittedName>
        <fullName evidence="3">Uncharacterized protein</fullName>
    </submittedName>
</protein>
<evidence type="ECO:0000256" key="2">
    <source>
        <dbReference type="SAM" id="SignalP"/>
    </source>
</evidence>
<organism evidence="3 4">
    <name type="scientific">Cymbomonas tetramitiformis</name>
    <dbReference type="NCBI Taxonomy" id="36881"/>
    <lineage>
        <taxon>Eukaryota</taxon>
        <taxon>Viridiplantae</taxon>
        <taxon>Chlorophyta</taxon>
        <taxon>Pyramimonadophyceae</taxon>
        <taxon>Pyramimonadales</taxon>
        <taxon>Pyramimonadaceae</taxon>
        <taxon>Cymbomonas</taxon>
    </lineage>
</organism>
<dbReference type="EMBL" id="LGRX02028634">
    <property type="protein sequence ID" value="KAK3247825.1"/>
    <property type="molecule type" value="Genomic_DNA"/>
</dbReference>
<evidence type="ECO:0000313" key="4">
    <source>
        <dbReference type="Proteomes" id="UP001190700"/>
    </source>
</evidence>
<comment type="caution">
    <text evidence="3">The sequence shown here is derived from an EMBL/GenBank/DDBJ whole genome shotgun (WGS) entry which is preliminary data.</text>
</comment>
<feature type="chain" id="PRO_5042089770" evidence="2">
    <location>
        <begin position="23"/>
        <end position="398"/>
    </location>
</feature>
<feature type="region of interest" description="Disordered" evidence="1">
    <location>
        <begin position="258"/>
        <end position="295"/>
    </location>
</feature>
<evidence type="ECO:0000256" key="1">
    <source>
        <dbReference type="SAM" id="MobiDB-lite"/>
    </source>
</evidence>
<accession>A0AAE0F2E2</accession>
<keyword evidence="2" id="KW-0732">Signal</keyword>
<sequence>MSQALTVASVLGSGLLLPHVAAFVDEGFTVKILKGHIPDEDLDELGLSPVAISAFRLRIWALCKLGDDTFHEKNDGVSSIDLLERRSPSVRTALTLKSEDLKKIFKRMATRRVFLNAVQQELSKTPAARPSSAHANPIGLASPAAGTTPVGGVGVRLLEAAASTPIATADPEVGKTTNDGDKEQVPSGQASGNSRLEAALAAAREVKQAAANKTRIPTASSQKAKYEKPMWARTIDSDTTVMEGVGVSKKHQLALSSMFSSKGGDGESEDQTEEEELEEDEEDEDGDVANEEEISKSLAVEGKTLAVRSDGDEVFLFLTTDGIKKGAKRVPGGFLRELAPGASYGRNAKLKQTEVLFNADKETQRRILELVTADPSVRYFTRCDKHAATHKSGQLIEA</sequence>
<gene>
    <name evidence="3" type="ORF">CYMTET_42691</name>
</gene>
<proteinExistence type="predicted"/>
<keyword evidence="4" id="KW-1185">Reference proteome</keyword>